<feature type="compositionally biased region" description="Basic and acidic residues" evidence="6">
    <location>
        <begin position="162"/>
        <end position="174"/>
    </location>
</feature>
<feature type="domain" description="Gamma tubulin complex component protein N-terminal" evidence="8">
    <location>
        <begin position="255"/>
        <end position="538"/>
    </location>
</feature>
<dbReference type="AlphaFoldDB" id="A0AA36GA22"/>
<evidence type="ECO:0000256" key="4">
    <source>
        <dbReference type="ARBA" id="ARBA00023212"/>
    </source>
</evidence>
<evidence type="ECO:0000259" key="8">
    <source>
        <dbReference type="Pfam" id="PF17681"/>
    </source>
</evidence>
<comment type="subcellular location">
    <subcellularLocation>
        <location evidence="5">Cytoplasm</location>
        <location evidence="5">Cytoskeleton</location>
        <location evidence="5">Microtubule organizing center</location>
    </subcellularLocation>
</comment>
<dbReference type="GO" id="GO:0051011">
    <property type="term" value="F:microtubule minus-end binding"/>
    <property type="evidence" value="ECO:0007669"/>
    <property type="project" value="TreeGrafter"/>
</dbReference>
<dbReference type="InterPro" id="IPR040457">
    <property type="entry name" value="GCP_C"/>
</dbReference>
<evidence type="ECO:0000256" key="6">
    <source>
        <dbReference type="SAM" id="MobiDB-lite"/>
    </source>
</evidence>
<evidence type="ECO:0000313" key="10">
    <source>
        <dbReference type="Proteomes" id="UP001177023"/>
    </source>
</evidence>
<dbReference type="GO" id="GO:0031122">
    <property type="term" value="P:cytoplasmic microtubule organization"/>
    <property type="evidence" value="ECO:0007669"/>
    <property type="project" value="TreeGrafter"/>
</dbReference>
<feature type="region of interest" description="Disordered" evidence="6">
    <location>
        <begin position="205"/>
        <end position="225"/>
    </location>
</feature>
<keyword evidence="10" id="KW-1185">Reference proteome</keyword>
<dbReference type="EMBL" id="CATQJA010002653">
    <property type="protein sequence ID" value="CAJ0578030.1"/>
    <property type="molecule type" value="Genomic_DNA"/>
</dbReference>
<comment type="similarity">
    <text evidence="1 5">Belongs to the TUBGCP family.</text>
</comment>
<feature type="compositionally biased region" description="Polar residues" evidence="6">
    <location>
        <begin position="150"/>
        <end position="159"/>
    </location>
</feature>
<comment type="caution">
    <text evidence="9">The sequence shown here is derived from an EMBL/GenBank/DDBJ whole genome shotgun (WGS) entry which is preliminary data.</text>
</comment>
<dbReference type="GO" id="GO:0000278">
    <property type="term" value="P:mitotic cell cycle"/>
    <property type="evidence" value="ECO:0007669"/>
    <property type="project" value="TreeGrafter"/>
</dbReference>
<gene>
    <name evidence="9" type="ORF">MSPICULIGERA_LOCUS16294</name>
</gene>
<keyword evidence="2 5" id="KW-0963">Cytoplasm</keyword>
<evidence type="ECO:0000256" key="5">
    <source>
        <dbReference type="RuleBase" id="RU363050"/>
    </source>
</evidence>
<name>A0AA36GA22_9BILA</name>
<sequence>MPPAEEIGNGLLHDLHKLFGASCSEDDLESLFNTQYESKFLTIVEDRYEKTVNGNEQQFRDTTRAIRDQLPGEPGNTMIALILEGRKWGIRGGAASAMFTLSRNGTAAYPETPSINLLQGTRSYVTPPSNGSILDQKGSFDRNSRHRIGRTNSSLTQATPPVERRIPRPGDKQSHRSSNSISYVENQMFNRGTDLFDYRDNKMEGSRHKENDYRKRNYNPSSPQLMALPSEIKRTPQFEPVTRADQMVVGLDVMLQEVIHAMKGLNATHIRKNAQGVLGMSPYVAISLETWSSMQNFIEYGNLCLRLPRDPDNYDNQDLFKKAFQTAVFNQRLDFTHAVDIVGKQLGEEEPFAALLSLDRFDQDWREKMCTLHDVWVSLSGPDVPGYEVISSLLEQHAVALENSGRKMCLRALLDGVMPVYILQLSDWILHAKLNKEAGRWLVRAFDMAQDDIMGTYRLDKVPQRFRFFSDRYLANKILELGKLIKCLGGVDWAGWDEAAVKISGIRIEHLMDFQDNSLETLVQEMCIDAGRDVKRTLIERDRLYDHIELLSDVFMLAREPFSGHLFTSVRTCSAQFTRQISATEAASLLGRCILYGGLETSSSIKGNQFEVMAEIGSTPRSSLRQNYVNSLCPRYKGATRLAACVLSRDALLRYQGVFRAMWSVQFTYQGIVAVQTELMRWDRSFTRAYLKPIRDIRNAWSAYLSHVFSTVYALAHYQNSVCAKARTRLRAKLDEARDLGECIHHHDRHLSQLEDGLFLDAKLGTRVFAALGPLLDHAISMFITFIKFSAGLTGRADKWSDKIAAKPIKITDDTACFVQVERQLEFEEDMHLFEKYNFPQLKDLYAQFKHAQKTLYEVLNDYGDTEPMAGLRELLRPQRIGSTC</sequence>
<accession>A0AA36GA22</accession>
<dbReference type="Pfam" id="PF17681">
    <property type="entry name" value="GCP_N_terminal"/>
    <property type="match status" value="1"/>
</dbReference>
<dbReference type="InterPro" id="IPR042241">
    <property type="entry name" value="GCP_C_sf"/>
</dbReference>
<feature type="domain" description="Gamma tubulin complex component C-terminal" evidence="7">
    <location>
        <begin position="544"/>
        <end position="876"/>
    </location>
</feature>
<dbReference type="GO" id="GO:0043015">
    <property type="term" value="F:gamma-tubulin binding"/>
    <property type="evidence" value="ECO:0007669"/>
    <property type="project" value="InterPro"/>
</dbReference>
<dbReference type="GO" id="GO:0051225">
    <property type="term" value="P:spindle assembly"/>
    <property type="evidence" value="ECO:0007669"/>
    <property type="project" value="TreeGrafter"/>
</dbReference>
<feature type="region of interest" description="Disordered" evidence="6">
    <location>
        <begin position="128"/>
        <end position="179"/>
    </location>
</feature>
<dbReference type="PANTHER" id="PTHR19302">
    <property type="entry name" value="GAMMA TUBULIN COMPLEX PROTEIN"/>
    <property type="match status" value="1"/>
</dbReference>
<proteinExistence type="inferred from homology"/>
<keyword evidence="3 5" id="KW-0493">Microtubule</keyword>
<dbReference type="GO" id="GO:0007020">
    <property type="term" value="P:microtubule nucleation"/>
    <property type="evidence" value="ECO:0007669"/>
    <property type="project" value="InterPro"/>
</dbReference>
<reference evidence="9" key="1">
    <citation type="submission" date="2023-06" db="EMBL/GenBank/DDBJ databases">
        <authorList>
            <person name="Delattre M."/>
        </authorList>
    </citation>
    <scope>NUCLEOTIDE SEQUENCE</scope>
    <source>
        <strain evidence="9">AF72</strain>
    </source>
</reference>
<evidence type="ECO:0000256" key="3">
    <source>
        <dbReference type="ARBA" id="ARBA00022701"/>
    </source>
</evidence>
<dbReference type="InterPro" id="IPR041470">
    <property type="entry name" value="GCP_N"/>
</dbReference>
<dbReference type="GO" id="GO:0000922">
    <property type="term" value="C:spindle pole"/>
    <property type="evidence" value="ECO:0007669"/>
    <property type="project" value="InterPro"/>
</dbReference>
<dbReference type="Proteomes" id="UP001177023">
    <property type="component" value="Unassembled WGS sequence"/>
</dbReference>
<feature type="compositionally biased region" description="Basic and acidic residues" evidence="6">
    <location>
        <begin position="205"/>
        <end position="215"/>
    </location>
</feature>
<keyword evidence="4 5" id="KW-0206">Cytoskeleton</keyword>
<evidence type="ECO:0000313" key="9">
    <source>
        <dbReference type="EMBL" id="CAJ0578030.1"/>
    </source>
</evidence>
<feature type="non-terminal residue" evidence="9">
    <location>
        <position position="885"/>
    </location>
</feature>
<organism evidence="9 10">
    <name type="scientific">Mesorhabditis spiculigera</name>
    <dbReference type="NCBI Taxonomy" id="96644"/>
    <lineage>
        <taxon>Eukaryota</taxon>
        <taxon>Metazoa</taxon>
        <taxon>Ecdysozoa</taxon>
        <taxon>Nematoda</taxon>
        <taxon>Chromadorea</taxon>
        <taxon>Rhabditida</taxon>
        <taxon>Rhabditina</taxon>
        <taxon>Rhabditomorpha</taxon>
        <taxon>Rhabditoidea</taxon>
        <taxon>Rhabditidae</taxon>
        <taxon>Mesorhabditinae</taxon>
        <taxon>Mesorhabditis</taxon>
    </lineage>
</organism>
<dbReference type="GO" id="GO:0051321">
    <property type="term" value="P:meiotic cell cycle"/>
    <property type="evidence" value="ECO:0007669"/>
    <property type="project" value="TreeGrafter"/>
</dbReference>
<dbReference type="InterPro" id="IPR007259">
    <property type="entry name" value="GCP"/>
</dbReference>
<protein>
    <recommendedName>
        <fullName evidence="5">Gamma-tubulin complex component</fullName>
    </recommendedName>
</protein>
<dbReference type="Pfam" id="PF04130">
    <property type="entry name" value="GCP_C_terminal"/>
    <property type="match status" value="1"/>
</dbReference>
<evidence type="ECO:0000256" key="2">
    <source>
        <dbReference type="ARBA" id="ARBA00022490"/>
    </source>
</evidence>
<dbReference type="GO" id="GO:0000930">
    <property type="term" value="C:gamma-tubulin complex"/>
    <property type="evidence" value="ECO:0007669"/>
    <property type="project" value="TreeGrafter"/>
</dbReference>
<dbReference type="GO" id="GO:0005874">
    <property type="term" value="C:microtubule"/>
    <property type="evidence" value="ECO:0007669"/>
    <property type="project" value="UniProtKB-KW"/>
</dbReference>
<dbReference type="Gene3D" id="1.20.120.1900">
    <property type="entry name" value="Gamma-tubulin complex, C-terminal domain"/>
    <property type="match status" value="1"/>
</dbReference>
<evidence type="ECO:0000256" key="1">
    <source>
        <dbReference type="ARBA" id="ARBA00010337"/>
    </source>
</evidence>
<evidence type="ECO:0000259" key="7">
    <source>
        <dbReference type="Pfam" id="PF04130"/>
    </source>
</evidence>